<protein>
    <submittedName>
        <fullName evidence="1">Uncharacterized protein</fullName>
    </submittedName>
</protein>
<proteinExistence type="predicted"/>
<dbReference type="EMBL" id="JAFJMO010000003">
    <property type="protein sequence ID" value="KAJ8282104.1"/>
    <property type="molecule type" value="Genomic_DNA"/>
</dbReference>
<organism evidence="1 2">
    <name type="scientific">Conger conger</name>
    <name type="common">Conger eel</name>
    <name type="synonym">Muraena conger</name>
    <dbReference type="NCBI Taxonomy" id="82655"/>
    <lineage>
        <taxon>Eukaryota</taxon>
        <taxon>Metazoa</taxon>
        <taxon>Chordata</taxon>
        <taxon>Craniata</taxon>
        <taxon>Vertebrata</taxon>
        <taxon>Euteleostomi</taxon>
        <taxon>Actinopterygii</taxon>
        <taxon>Neopterygii</taxon>
        <taxon>Teleostei</taxon>
        <taxon>Anguilliformes</taxon>
        <taxon>Congridae</taxon>
        <taxon>Conger</taxon>
    </lineage>
</organism>
<evidence type="ECO:0000313" key="1">
    <source>
        <dbReference type="EMBL" id="KAJ8282104.1"/>
    </source>
</evidence>
<accession>A0A9Q1I4C8</accession>
<dbReference type="AlphaFoldDB" id="A0A9Q1I4C8"/>
<keyword evidence="2" id="KW-1185">Reference proteome</keyword>
<gene>
    <name evidence="1" type="ORF">COCON_G00046230</name>
</gene>
<name>A0A9Q1I4C8_CONCO</name>
<dbReference type="OrthoDB" id="9950374at2759"/>
<sequence>MMDFPNIEKCEAPVEEITEKMQKSFSIDEEDMETYRMYINDGKDAAREGNLSQALEMFKSAYKIHSSEKLKSRMKKIEETLQEIASQGFDEDDDFVNQHMKTTRRIKNLNATLRTVC</sequence>
<reference evidence="1" key="1">
    <citation type="journal article" date="2023" name="Science">
        <title>Genome structures resolve the early diversification of teleost fishes.</title>
        <authorList>
            <person name="Parey E."/>
            <person name="Louis A."/>
            <person name="Montfort J."/>
            <person name="Bouchez O."/>
            <person name="Roques C."/>
            <person name="Iampietro C."/>
            <person name="Lluch J."/>
            <person name="Castinel A."/>
            <person name="Donnadieu C."/>
            <person name="Desvignes T."/>
            <person name="Floi Bucao C."/>
            <person name="Jouanno E."/>
            <person name="Wen M."/>
            <person name="Mejri S."/>
            <person name="Dirks R."/>
            <person name="Jansen H."/>
            <person name="Henkel C."/>
            <person name="Chen W.J."/>
            <person name="Zahm M."/>
            <person name="Cabau C."/>
            <person name="Klopp C."/>
            <person name="Thompson A.W."/>
            <person name="Robinson-Rechavi M."/>
            <person name="Braasch I."/>
            <person name="Lecointre G."/>
            <person name="Bobe J."/>
            <person name="Postlethwait J.H."/>
            <person name="Berthelot C."/>
            <person name="Roest Crollius H."/>
            <person name="Guiguen Y."/>
        </authorList>
    </citation>
    <scope>NUCLEOTIDE SEQUENCE</scope>
    <source>
        <strain evidence="1">Concon-B</strain>
    </source>
</reference>
<dbReference type="Proteomes" id="UP001152803">
    <property type="component" value="Unassembled WGS sequence"/>
</dbReference>
<evidence type="ECO:0000313" key="2">
    <source>
        <dbReference type="Proteomes" id="UP001152803"/>
    </source>
</evidence>
<comment type="caution">
    <text evidence="1">The sequence shown here is derived from an EMBL/GenBank/DDBJ whole genome shotgun (WGS) entry which is preliminary data.</text>
</comment>